<dbReference type="InterPro" id="IPR002716">
    <property type="entry name" value="PIN_dom"/>
</dbReference>
<dbReference type="HOGENOM" id="CLU_107892_0_0_2"/>
<dbReference type="eggNOG" id="arCOG04312">
    <property type="taxonomic scope" value="Archaea"/>
</dbReference>
<dbReference type="AlphaFoldDB" id="H2C6Z6"/>
<dbReference type="CDD" id="cd09879">
    <property type="entry name" value="PIN_VapC_AF0591-like"/>
    <property type="match status" value="1"/>
</dbReference>
<protein>
    <submittedName>
        <fullName evidence="2">PilT domain protein</fullName>
    </submittedName>
</protein>
<name>H2C6Z6_9CREN</name>
<gene>
    <name evidence="2" type="ORF">MetMK1DRAFT_00023430</name>
</gene>
<feature type="domain" description="PIN" evidence="1">
    <location>
        <begin position="12"/>
        <end position="120"/>
    </location>
</feature>
<keyword evidence="3" id="KW-1185">Reference proteome</keyword>
<dbReference type="Gene3D" id="3.40.50.1010">
    <property type="entry name" value="5'-nuclease"/>
    <property type="match status" value="1"/>
</dbReference>
<organism evidence="2 3">
    <name type="scientific">Metallosphaera yellowstonensis MK1</name>
    <dbReference type="NCBI Taxonomy" id="671065"/>
    <lineage>
        <taxon>Archaea</taxon>
        <taxon>Thermoproteota</taxon>
        <taxon>Thermoprotei</taxon>
        <taxon>Sulfolobales</taxon>
        <taxon>Sulfolobaceae</taxon>
        <taxon>Metallosphaera</taxon>
    </lineage>
</organism>
<accession>H2C6Z6</accession>
<dbReference type="SMART" id="SM00670">
    <property type="entry name" value="PINc"/>
    <property type="match status" value="1"/>
</dbReference>
<evidence type="ECO:0000313" key="3">
    <source>
        <dbReference type="Proteomes" id="UP000003980"/>
    </source>
</evidence>
<proteinExistence type="predicted"/>
<evidence type="ECO:0000259" key="1">
    <source>
        <dbReference type="SMART" id="SM00670"/>
    </source>
</evidence>
<sequence>MEISGMGSNRRLGVLVDTNILLYVYDGVDPFSKVLEFLDFKPRFYIHTVVLNELSTLEGKYARSTKMLSRIRLAREYLRTYGGWWETVDLFQELPPDEALLRTAVELGLVIFTNDIALKKLALKNSIGIIFMSRWGKIIKSVYTI</sequence>
<reference evidence="2 3" key="1">
    <citation type="submission" date="2012-01" db="EMBL/GenBank/DDBJ databases">
        <title>Improved High-Quality Draft sequence of Metallosphaera yellowstonensis MK1.</title>
        <authorList>
            <consortium name="US DOE Joint Genome Institute"/>
            <person name="Lucas S."/>
            <person name="Han J."/>
            <person name="Cheng J.-F."/>
            <person name="Goodwin L."/>
            <person name="Pitluck S."/>
            <person name="Peters L."/>
            <person name="Teshima H."/>
            <person name="Detter J.C."/>
            <person name="Han C."/>
            <person name="Tapia R."/>
            <person name="Land M."/>
            <person name="Hauser L."/>
            <person name="Kyrpides N."/>
            <person name="Kozubal M."/>
            <person name="Macur R.E."/>
            <person name="Jay Z."/>
            <person name="Inskeep W."/>
            <person name="Woyke T."/>
        </authorList>
    </citation>
    <scope>NUCLEOTIDE SEQUENCE [LARGE SCALE GENOMIC DNA]</scope>
    <source>
        <strain evidence="2 3">MK1</strain>
    </source>
</reference>
<dbReference type="EMBL" id="JH597768">
    <property type="protein sequence ID" value="EHP69573.1"/>
    <property type="molecule type" value="Genomic_DNA"/>
</dbReference>
<dbReference type="Proteomes" id="UP000003980">
    <property type="component" value="Unassembled WGS sequence"/>
</dbReference>
<dbReference type="SUPFAM" id="SSF88723">
    <property type="entry name" value="PIN domain-like"/>
    <property type="match status" value="1"/>
</dbReference>
<dbReference type="STRING" id="671065.MetMK1DRAFT_00023430"/>
<dbReference type="InterPro" id="IPR029060">
    <property type="entry name" value="PIN-like_dom_sf"/>
</dbReference>
<evidence type="ECO:0000313" key="2">
    <source>
        <dbReference type="EMBL" id="EHP69573.1"/>
    </source>
</evidence>